<accession>A0A6P1PXE3</accession>
<dbReference type="EMBL" id="CP028271">
    <property type="protein sequence ID" value="QHM70704.1"/>
    <property type="molecule type" value="Genomic_DNA"/>
</dbReference>
<reference evidence="1 2" key="1">
    <citation type="submission" date="2018-03" db="EMBL/GenBank/DDBJ databases">
        <title>Pantoea intestinalis SRCM103226 isolated form the mealworm.</title>
        <authorList>
            <person name="Jeong D.-Y."/>
            <person name="Kim J.W."/>
        </authorList>
    </citation>
    <scope>NUCLEOTIDE SEQUENCE [LARGE SCALE GENOMIC DNA]</scope>
    <source>
        <strain evidence="1 2">SRCM103226</strain>
    </source>
</reference>
<name>A0A6P1PXE3_9GAMM</name>
<proteinExistence type="predicted"/>
<keyword evidence="2" id="KW-1185">Reference proteome</keyword>
<dbReference type="OrthoDB" id="6877134at2"/>
<evidence type="ECO:0000313" key="2">
    <source>
        <dbReference type="Proteomes" id="UP000464053"/>
    </source>
</evidence>
<evidence type="ECO:0000313" key="1">
    <source>
        <dbReference type="EMBL" id="QHM70704.1"/>
    </source>
</evidence>
<organism evidence="1 2">
    <name type="scientific">Mixta intestinalis</name>
    <dbReference type="NCBI Taxonomy" id="1615494"/>
    <lineage>
        <taxon>Bacteria</taxon>
        <taxon>Pseudomonadati</taxon>
        <taxon>Pseudomonadota</taxon>
        <taxon>Gammaproteobacteria</taxon>
        <taxon>Enterobacterales</taxon>
        <taxon>Erwiniaceae</taxon>
        <taxon>Mixta</taxon>
    </lineage>
</organism>
<sequence>MIWLIKNWRIALSGAALILIVGMAVTIRFQSADKRILEREKQTLVSERDEAIAVFKNYAATTQLFSEVSRDVRYEKQQVEQESETRVVYIREAVRRDSCADQLVPVAAANALRVHADKIRSVADGADPH</sequence>
<dbReference type="KEGG" id="mint:C7M51_00982"/>
<protein>
    <recommendedName>
        <fullName evidence="3">DUF2570 domain-containing protein</fullName>
    </recommendedName>
</protein>
<dbReference type="Proteomes" id="UP000464053">
    <property type="component" value="Chromosome"/>
</dbReference>
<dbReference type="RefSeq" id="WP_160620756.1">
    <property type="nucleotide sequence ID" value="NZ_CP028271.1"/>
</dbReference>
<evidence type="ECO:0008006" key="3">
    <source>
        <dbReference type="Google" id="ProtNLM"/>
    </source>
</evidence>
<gene>
    <name evidence="1" type="ORF">C7M51_00982</name>
</gene>
<dbReference type="AlphaFoldDB" id="A0A6P1PXE3"/>